<comment type="subcellular location">
    <subcellularLocation>
        <location evidence="1">Cell envelope</location>
    </subcellularLocation>
</comment>
<evidence type="ECO:0000256" key="6">
    <source>
        <dbReference type="SAM" id="SignalP"/>
    </source>
</evidence>
<evidence type="ECO:0000256" key="3">
    <source>
        <dbReference type="ARBA" id="ARBA00022448"/>
    </source>
</evidence>
<feature type="chain" id="PRO_5009583932" description="Solute-binding protein family 5 domain-containing protein" evidence="6">
    <location>
        <begin position="35"/>
        <end position="567"/>
    </location>
</feature>
<sequence>MVKTKKNTQKKGDTTMKGRMRLLCFLTVVTIVGAACGSTTPNNVSQQGHTPGVLRTPGPDPLTLDPALVTDAGSHLYVSNIFDGLLTMVPSDQDVEFTLPDGTKTKVKGLAIAPDIAVAIPDPISNPDGTITYIFELRQDIFFHLGRQVNAQDVKYSLERATAPETLSTAAELYLSDIVGVRDKLRGRTRTVEGVKVIDDFTISITINGPTVDFLWKLTYPTAMVVDREQIESNPRTWTRLPNGTGPFKLEIYQQGRQLVLVGNQDYHLGAPKLTRIEFNLSGGSILTAYENGETDVSGVGIADVDRVRDPNDPLSREVVEAPSLSTSYIGFNMSKPPFDDILVRQAMTQAIDIDTIARVVLKDMIAPAHSIVPPGMLGYTPIQSKLTYDAQKARDLLAKSKYAVNMPTIVLTVSGQGATAGPVIEAMIEMWRKELSLNVKIEQVESTAFFDNLKRGKYQMFSLGWVADYPDPADFLDLKFHSANSVANNETQYSNAEVDALLDRARVESDPQTRAQLYQQAETIILNEAPWLPFLHGKTLLVVKPYVKGYVPSLLGEPFYRFIEVN</sequence>
<dbReference type="EMBL" id="MHSW01000013">
    <property type="protein sequence ID" value="OHA52118.1"/>
    <property type="molecule type" value="Genomic_DNA"/>
</dbReference>
<dbReference type="Proteomes" id="UP000176951">
    <property type="component" value="Unassembled WGS sequence"/>
</dbReference>
<evidence type="ECO:0000259" key="7">
    <source>
        <dbReference type="Pfam" id="PF00496"/>
    </source>
</evidence>
<dbReference type="PIRSF" id="PIRSF002741">
    <property type="entry name" value="MppA"/>
    <property type="match status" value="1"/>
</dbReference>
<dbReference type="Pfam" id="PF00496">
    <property type="entry name" value="SBP_bac_5"/>
    <property type="match status" value="1"/>
</dbReference>
<dbReference type="GO" id="GO:1904680">
    <property type="term" value="F:peptide transmembrane transporter activity"/>
    <property type="evidence" value="ECO:0007669"/>
    <property type="project" value="TreeGrafter"/>
</dbReference>
<proteinExistence type="inferred from homology"/>
<dbReference type="Gene3D" id="3.10.105.10">
    <property type="entry name" value="Dipeptide-binding Protein, Domain 3"/>
    <property type="match status" value="1"/>
</dbReference>
<dbReference type="PANTHER" id="PTHR30290">
    <property type="entry name" value="PERIPLASMIC BINDING COMPONENT OF ABC TRANSPORTER"/>
    <property type="match status" value="1"/>
</dbReference>
<name>A0A1G2PUW0_9BACT</name>
<dbReference type="PANTHER" id="PTHR30290:SF10">
    <property type="entry name" value="PERIPLASMIC OLIGOPEPTIDE-BINDING PROTEIN-RELATED"/>
    <property type="match status" value="1"/>
</dbReference>
<dbReference type="InterPro" id="IPR000914">
    <property type="entry name" value="SBP_5_dom"/>
</dbReference>
<dbReference type="InterPro" id="IPR030678">
    <property type="entry name" value="Peptide/Ni-bd"/>
</dbReference>
<evidence type="ECO:0000313" key="8">
    <source>
        <dbReference type="EMBL" id="OHA52118.1"/>
    </source>
</evidence>
<feature type="signal peptide" evidence="6">
    <location>
        <begin position="1"/>
        <end position="34"/>
    </location>
</feature>
<dbReference type="AlphaFoldDB" id="A0A1G2PUW0"/>
<comment type="similarity">
    <text evidence="2">Belongs to the bacterial solute-binding protein 5 family.</text>
</comment>
<dbReference type="CDD" id="cd00995">
    <property type="entry name" value="PBP2_NikA_DppA_OppA_like"/>
    <property type="match status" value="1"/>
</dbReference>
<feature type="compositionally biased region" description="Polar residues" evidence="5">
    <location>
        <begin position="40"/>
        <end position="49"/>
    </location>
</feature>
<dbReference type="GO" id="GO:0030313">
    <property type="term" value="C:cell envelope"/>
    <property type="evidence" value="ECO:0007669"/>
    <property type="project" value="UniProtKB-SubCell"/>
</dbReference>
<comment type="caution">
    <text evidence="8">The sequence shown here is derived from an EMBL/GenBank/DDBJ whole genome shotgun (WGS) entry which is preliminary data.</text>
</comment>
<dbReference type="GO" id="GO:0043190">
    <property type="term" value="C:ATP-binding cassette (ABC) transporter complex"/>
    <property type="evidence" value="ECO:0007669"/>
    <property type="project" value="InterPro"/>
</dbReference>
<accession>A0A1G2PUW0</accession>
<evidence type="ECO:0000256" key="4">
    <source>
        <dbReference type="ARBA" id="ARBA00022729"/>
    </source>
</evidence>
<feature type="domain" description="Solute-binding protein family 5" evidence="7">
    <location>
        <begin position="128"/>
        <end position="486"/>
    </location>
</feature>
<evidence type="ECO:0000313" key="9">
    <source>
        <dbReference type="Proteomes" id="UP000176951"/>
    </source>
</evidence>
<dbReference type="Gene3D" id="3.40.190.10">
    <property type="entry name" value="Periplasmic binding protein-like II"/>
    <property type="match status" value="1"/>
</dbReference>
<protein>
    <recommendedName>
        <fullName evidence="7">Solute-binding protein family 5 domain-containing protein</fullName>
    </recommendedName>
</protein>
<dbReference type="SUPFAM" id="SSF53850">
    <property type="entry name" value="Periplasmic binding protein-like II"/>
    <property type="match status" value="1"/>
</dbReference>
<keyword evidence="4 6" id="KW-0732">Signal</keyword>
<dbReference type="GO" id="GO:0042597">
    <property type="term" value="C:periplasmic space"/>
    <property type="evidence" value="ECO:0007669"/>
    <property type="project" value="UniProtKB-ARBA"/>
</dbReference>
<reference evidence="8 9" key="1">
    <citation type="journal article" date="2016" name="Nat. Commun.">
        <title>Thousands of microbial genomes shed light on interconnected biogeochemical processes in an aquifer system.</title>
        <authorList>
            <person name="Anantharaman K."/>
            <person name="Brown C.T."/>
            <person name="Hug L.A."/>
            <person name="Sharon I."/>
            <person name="Castelle C.J."/>
            <person name="Probst A.J."/>
            <person name="Thomas B.C."/>
            <person name="Singh A."/>
            <person name="Wilkins M.J."/>
            <person name="Karaoz U."/>
            <person name="Brodie E.L."/>
            <person name="Williams K.H."/>
            <person name="Hubbard S.S."/>
            <person name="Banfield J.F."/>
        </authorList>
    </citation>
    <scope>NUCLEOTIDE SEQUENCE [LARGE SCALE GENOMIC DNA]</scope>
</reference>
<evidence type="ECO:0000256" key="2">
    <source>
        <dbReference type="ARBA" id="ARBA00005695"/>
    </source>
</evidence>
<organism evidence="8 9">
    <name type="scientific">Candidatus Terrybacteria bacterium RIFCSPLOWO2_01_FULL_40_23</name>
    <dbReference type="NCBI Taxonomy" id="1802366"/>
    <lineage>
        <taxon>Bacteria</taxon>
        <taxon>Candidatus Terryibacteriota</taxon>
    </lineage>
</organism>
<dbReference type="InterPro" id="IPR039424">
    <property type="entry name" value="SBP_5"/>
</dbReference>
<evidence type="ECO:0000256" key="5">
    <source>
        <dbReference type="SAM" id="MobiDB-lite"/>
    </source>
</evidence>
<gene>
    <name evidence="8" type="ORF">A3A97_00780</name>
</gene>
<evidence type="ECO:0000256" key="1">
    <source>
        <dbReference type="ARBA" id="ARBA00004196"/>
    </source>
</evidence>
<feature type="region of interest" description="Disordered" evidence="5">
    <location>
        <begin position="40"/>
        <end position="59"/>
    </location>
</feature>
<dbReference type="Gene3D" id="3.90.76.10">
    <property type="entry name" value="Dipeptide-binding Protein, Domain 1"/>
    <property type="match status" value="1"/>
</dbReference>
<dbReference type="GO" id="GO:0015833">
    <property type="term" value="P:peptide transport"/>
    <property type="evidence" value="ECO:0007669"/>
    <property type="project" value="TreeGrafter"/>
</dbReference>
<keyword evidence="3" id="KW-0813">Transport</keyword>